<dbReference type="PANTHER" id="PTHR38436:SF1">
    <property type="entry name" value="ESTER CYCLASE"/>
    <property type="match status" value="1"/>
</dbReference>
<keyword evidence="2" id="KW-1185">Reference proteome</keyword>
<dbReference type="RefSeq" id="WP_380119665.1">
    <property type="nucleotide sequence ID" value="NZ_JBHSIU010000041.1"/>
</dbReference>
<dbReference type="Gene3D" id="3.10.450.50">
    <property type="match status" value="1"/>
</dbReference>
<name>A0ABV9W1U0_9ACTN</name>
<accession>A0ABV9W1U0</accession>
<evidence type="ECO:0000313" key="2">
    <source>
        <dbReference type="Proteomes" id="UP001595912"/>
    </source>
</evidence>
<organism evidence="1 2">
    <name type="scientific">Dactylosporangium cerinum</name>
    <dbReference type="NCBI Taxonomy" id="1434730"/>
    <lineage>
        <taxon>Bacteria</taxon>
        <taxon>Bacillati</taxon>
        <taxon>Actinomycetota</taxon>
        <taxon>Actinomycetes</taxon>
        <taxon>Micromonosporales</taxon>
        <taxon>Micromonosporaceae</taxon>
        <taxon>Dactylosporangium</taxon>
    </lineage>
</organism>
<dbReference type="EMBL" id="JBHSIU010000041">
    <property type="protein sequence ID" value="MFC5001994.1"/>
    <property type="molecule type" value="Genomic_DNA"/>
</dbReference>
<dbReference type="InterPro" id="IPR009959">
    <property type="entry name" value="Cyclase_SnoaL-like"/>
</dbReference>
<dbReference type="Proteomes" id="UP001595912">
    <property type="component" value="Unassembled WGS sequence"/>
</dbReference>
<gene>
    <name evidence="1" type="ORF">ACFPIJ_29695</name>
</gene>
<protein>
    <submittedName>
        <fullName evidence="1">Ester cyclase</fullName>
    </submittedName>
</protein>
<comment type="caution">
    <text evidence="1">The sequence shown here is derived from an EMBL/GenBank/DDBJ whole genome shotgun (WGS) entry which is preliminary data.</text>
</comment>
<dbReference type="SUPFAM" id="SSF54427">
    <property type="entry name" value="NTF2-like"/>
    <property type="match status" value="1"/>
</dbReference>
<dbReference type="InterPro" id="IPR032710">
    <property type="entry name" value="NTF2-like_dom_sf"/>
</dbReference>
<reference evidence="2" key="1">
    <citation type="journal article" date="2019" name="Int. J. Syst. Evol. Microbiol.">
        <title>The Global Catalogue of Microorganisms (GCM) 10K type strain sequencing project: providing services to taxonomists for standard genome sequencing and annotation.</title>
        <authorList>
            <consortium name="The Broad Institute Genomics Platform"/>
            <consortium name="The Broad Institute Genome Sequencing Center for Infectious Disease"/>
            <person name="Wu L."/>
            <person name="Ma J."/>
        </authorList>
    </citation>
    <scope>NUCLEOTIDE SEQUENCE [LARGE SCALE GENOMIC DNA]</scope>
    <source>
        <strain evidence="2">CGMCC 4.7152</strain>
    </source>
</reference>
<sequence>MDPRELVHRYIEILQTGAFDQLDKILAPDVYDHVGQQSGIQWWKDILSKLADGFSDTRTTIEHVLVDGEHVAVHLTVTGRQTGRFLPQLGPVEPSGKPFSWTHIHIFRVRDGLLAEHWAVRDDIGLAKQVGALPS</sequence>
<dbReference type="Pfam" id="PF07366">
    <property type="entry name" value="SnoaL"/>
    <property type="match status" value="1"/>
</dbReference>
<proteinExistence type="predicted"/>
<dbReference type="PANTHER" id="PTHR38436">
    <property type="entry name" value="POLYKETIDE CYCLASE SNOAL-LIKE DOMAIN"/>
    <property type="match status" value="1"/>
</dbReference>
<evidence type="ECO:0000313" key="1">
    <source>
        <dbReference type="EMBL" id="MFC5001994.1"/>
    </source>
</evidence>